<dbReference type="AlphaFoldDB" id="A0A015YJ40"/>
<evidence type="ECO:0000313" key="8">
    <source>
        <dbReference type="EMBL" id="EXZ46495.1"/>
    </source>
</evidence>
<evidence type="ECO:0000256" key="1">
    <source>
        <dbReference type="ARBA" id="ARBA00004442"/>
    </source>
</evidence>
<evidence type="ECO:0000259" key="6">
    <source>
        <dbReference type="Pfam" id="PF07980"/>
    </source>
</evidence>
<keyword evidence="3" id="KW-0732">Signal</keyword>
<dbReference type="Gene3D" id="1.25.40.390">
    <property type="match status" value="1"/>
</dbReference>
<proteinExistence type="inferred from homology"/>
<accession>A0A015YJ40</accession>
<protein>
    <submittedName>
        <fullName evidence="8">Starch-binding associating with outer membrane family protein</fullName>
    </submittedName>
</protein>
<dbReference type="InterPro" id="IPR012944">
    <property type="entry name" value="SusD_RagB_dom"/>
</dbReference>
<evidence type="ECO:0000256" key="3">
    <source>
        <dbReference type="ARBA" id="ARBA00022729"/>
    </source>
</evidence>
<dbReference type="Pfam" id="PF14322">
    <property type="entry name" value="SusD-like_3"/>
    <property type="match status" value="1"/>
</dbReference>
<dbReference type="Proteomes" id="UP000022272">
    <property type="component" value="Unassembled WGS sequence"/>
</dbReference>
<organism evidence="8 9">
    <name type="scientific">Bacteroides fragilis str. 2-F-2 #4</name>
    <dbReference type="NCBI Taxonomy" id="1339280"/>
    <lineage>
        <taxon>Bacteria</taxon>
        <taxon>Pseudomonadati</taxon>
        <taxon>Bacteroidota</taxon>
        <taxon>Bacteroidia</taxon>
        <taxon>Bacteroidales</taxon>
        <taxon>Bacteroidaceae</taxon>
        <taxon>Bacteroides</taxon>
    </lineage>
</organism>
<evidence type="ECO:0000256" key="5">
    <source>
        <dbReference type="ARBA" id="ARBA00023237"/>
    </source>
</evidence>
<dbReference type="RefSeq" id="WP_005813804.1">
    <property type="nucleotide sequence ID" value="NZ_JGDM01000007.1"/>
</dbReference>
<dbReference type="GeneID" id="60368215"/>
<name>A0A015YJ40_BACFG</name>
<comment type="subcellular location">
    <subcellularLocation>
        <location evidence="1">Cell outer membrane</location>
    </subcellularLocation>
</comment>
<comment type="caution">
    <text evidence="8">The sequence shown here is derived from an EMBL/GenBank/DDBJ whole genome shotgun (WGS) entry which is preliminary data.</text>
</comment>
<evidence type="ECO:0000256" key="4">
    <source>
        <dbReference type="ARBA" id="ARBA00023136"/>
    </source>
</evidence>
<evidence type="ECO:0000259" key="7">
    <source>
        <dbReference type="Pfam" id="PF14322"/>
    </source>
</evidence>
<dbReference type="InterPro" id="IPR033985">
    <property type="entry name" value="SusD-like_N"/>
</dbReference>
<dbReference type="PATRIC" id="fig|1339280.3.peg.219"/>
<keyword evidence="5" id="KW-0998">Cell outer membrane</keyword>
<feature type="domain" description="SusD-like N-terminal" evidence="7">
    <location>
        <begin position="20"/>
        <end position="228"/>
    </location>
</feature>
<dbReference type="InterPro" id="IPR011990">
    <property type="entry name" value="TPR-like_helical_dom_sf"/>
</dbReference>
<gene>
    <name evidence="8" type="ORF">M076_0227</name>
</gene>
<comment type="similarity">
    <text evidence="2">Belongs to the SusD family.</text>
</comment>
<dbReference type="GO" id="GO:0009279">
    <property type="term" value="C:cell outer membrane"/>
    <property type="evidence" value="ECO:0007669"/>
    <property type="project" value="UniProtKB-SubCell"/>
</dbReference>
<dbReference type="EMBL" id="JGDM01000007">
    <property type="protein sequence ID" value="EXZ46495.1"/>
    <property type="molecule type" value="Genomic_DNA"/>
</dbReference>
<sequence>MKLKNIIVALLIGASLHSCDYLDIVPDDTPILADAFKNEQTAENFVFACYSFIPNYLNFRQNFSWCTTPETVGSAHWTTTWFTFMRMQQGLYNSADPIIDVWQSSYNGIRQCYTFLDNIDDVKPSQISEADLAAKKVLWKGEVKFLIAYYHYLLLQNYGPIVILDEAIPLNAPKEELFKPRVPYDECVSRIAQMFDNASADLPMTVKASNYGRATKVIAQALKARMYLYAASPQFNGNADMYKNFKNKDGQLLMNLTYDKNKWKTAMDECKKAIDMAHQAGAELYKYTKKGNLPEFNQAIANARNLVVDAWNKELIWGYSGWKETWADGNSIQTHVIPKGISTSSGAPYGALGATAFSADMYLTKNGLPIDEDPEFDYAHRFTVAEGDSVAVLHRNREPRFYGSIGFNRGDYLINGDTINLKMRFKEQNGTRDAGSDQLYGSYAIAKLAHPETFVSGTSNSLVAFPFPIIRLGELYLDYAEAYFEYNGTLEGDALTYFNLIRQRAGIPNVEVSYKGLPSGDKLREVIHRERTIELMFEGHMSYDYRRWLIALKEWSGMENGMIGLNSYGTTNEEYYKNARLDAQPFIFRDEQYLSPIKQDYLNVNSNLVQNPGW</sequence>
<dbReference type="SUPFAM" id="SSF48452">
    <property type="entry name" value="TPR-like"/>
    <property type="match status" value="1"/>
</dbReference>
<dbReference type="Pfam" id="PF07980">
    <property type="entry name" value="SusD_RagB"/>
    <property type="match status" value="1"/>
</dbReference>
<keyword evidence="4" id="KW-0472">Membrane</keyword>
<evidence type="ECO:0000256" key="2">
    <source>
        <dbReference type="ARBA" id="ARBA00006275"/>
    </source>
</evidence>
<reference evidence="8 9" key="1">
    <citation type="submission" date="2014-02" db="EMBL/GenBank/DDBJ databases">
        <authorList>
            <person name="Sears C."/>
            <person name="Carroll K."/>
            <person name="Sack B.R."/>
            <person name="Qadri F."/>
            <person name="Myers L.L."/>
            <person name="Chung G.-T."/>
            <person name="Escheverria P."/>
            <person name="Fraser C.M."/>
            <person name="Sadzewicz L."/>
            <person name="Shefchek K.A."/>
            <person name="Tallon L."/>
            <person name="Das S.P."/>
            <person name="Daugherty S."/>
            <person name="Mongodin E.F."/>
        </authorList>
    </citation>
    <scope>NUCLEOTIDE SEQUENCE [LARGE SCALE GENOMIC DNA]</scope>
    <source>
        <strain evidence="8 9">2-F-2 #4</strain>
    </source>
</reference>
<evidence type="ECO:0000313" key="9">
    <source>
        <dbReference type="Proteomes" id="UP000022272"/>
    </source>
</evidence>
<feature type="domain" description="RagB/SusD" evidence="6">
    <location>
        <begin position="313"/>
        <end position="614"/>
    </location>
</feature>